<dbReference type="InterPro" id="IPR036691">
    <property type="entry name" value="Endo/exonu/phosph_ase_sf"/>
</dbReference>
<dbReference type="Gene3D" id="3.60.10.10">
    <property type="entry name" value="Endonuclease/exonuclease/phosphatase"/>
    <property type="match status" value="1"/>
</dbReference>
<keyword evidence="3" id="KW-1185">Reference proteome</keyword>
<organism evidence="2 3">
    <name type="scientific">Conyzicola nivalis</name>
    <dbReference type="NCBI Taxonomy" id="1477021"/>
    <lineage>
        <taxon>Bacteria</taxon>
        <taxon>Bacillati</taxon>
        <taxon>Actinomycetota</taxon>
        <taxon>Actinomycetes</taxon>
        <taxon>Micrococcales</taxon>
        <taxon>Microbacteriaceae</taxon>
        <taxon>Conyzicola</taxon>
    </lineage>
</organism>
<dbReference type="PANTHER" id="PTHR12121:SF36">
    <property type="entry name" value="ENDONUCLEASE_EXONUCLEASE_PHOSPHATASE DOMAIN-CONTAINING PROTEIN"/>
    <property type="match status" value="1"/>
</dbReference>
<dbReference type="InterPro" id="IPR005135">
    <property type="entry name" value="Endo/exonuclease/phosphatase"/>
</dbReference>
<accession>A0ABV2QLJ4</accession>
<dbReference type="SUPFAM" id="SSF56219">
    <property type="entry name" value="DNase I-like"/>
    <property type="match status" value="1"/>
</dbReference>
<evidence type="ECO:0000313" key="2">
    <source>
        <dbReference type="EMBL" id="MET4581382.1"/>
    </source>
</evidence>
<evidence type="ECO:0000313" key="3">
    <source>
        <dbReference type="Proteomes" id="UP001549257"/>
    </source>
</evidence>
<dbReference type="RefSeq" id="WP_354023556.1">
    <property type="nucleotide sequence ID" value="NZ_JBEPSJ010000001.1"/>
</dbReference>
<comment type="caution">
    <text evidence="2">The sequence shown here is derived from an EMBL/GenBank/DDBJ whole genome shotgun (WGS) entry which is preliminary data.</text>
</comment>
<dbReference type="Pfam" id="PF03372">
    <property type="entry name" value="Exo_endo_phos"/>
    <property type="match status" value="1"/>
</dbReference>
<dbReference type="GO" id="GO:0016787">
    <property type="term" value="F:hydrolase activity"/>
    <property type="evidence" value="ECO:0007669"/>
    <property type="project" value="UniProtKB-KW"/>
</dbReference>
<dbReference type="CDD" id="cd09083">
    <property type="entry name" value="EEP-1"/>
    <property type="match status" value="1"/>
</dbReference>
<dbReference type="InterPro" id="IPR050410">
    <property type="entry name" value="CCR4/nocturin_mRNA_transcr"/>
</dbReference>
<dbReference type="Proteomes" id="UP001549257">
    <property type="component" value="Unassembled WGS sequence"/>
</dbReference>
<keyword evidence="2" id="KW-0378">Hydrolase</keyword>
<dbReference type="PANTHER" id="PTHR12121">
    <property type="entry name" value="CARBON CATABOLITE REPRESSOR PROTEIN 4"/>
    <property type="match status" value="1"/>
</dbReference>
<keyword evidence="2" id="KW-0255">Endonuclease</keyword>
<name>A0ABV2QLJ4_9MICO</name>
<feature type="domain" description="Endonuclease/exonuclease/phosphatase" evidence="1">
    <location>
        <begin position="20"/>
        <end position="264"/>
    </location>
</feature>
<reference evidence="2 3" key="1">
    <citation type="submission" date="2024-06" db="EMBL/GenBank/DDBJ databases">
        <title>Sorghum-associated microbial communities from plants grown in Nebraska, USA.</title>
        <authorList>
            <person name="Schachtman D."/>
        </authorList>
    </citation>
    <scope>NUCLEOTIDE SEQUENCE [LARGE SCALE GENOMIC DNA]</scope>
    <source>
        <strain evidence="2 3">2857</strain>
    </source>
</reference>
<dbReference type="GO" id="GO:0004519">
    <property type="term" value="F:endonuclease activity"/>
    <property type="evidence" value="ECO:0007669"/>
    <property type="project" value="UniProtKB-KW"/>
</dbReference>
<sequence length="278" mass="29759">MTDLPLVGPASAPDLSIMGFNIRRRLPRLLSRGRDRWATRAPLVGRLLAAERPTVVALQESFADQTDFVAHSLGTQYRAVGRGRNADGGGEGCPVIYDSDRLELIDWRQLALSGTPQAAGSRSFGNPMPRVVVVARLRDRSTGAALRVVNTHLDPFSARSRLLGARLIVDLLSGDADTPTVLTCDANAPTGSPAYRELTGRGGLADAWHAADQLLTPEWNTYSGYRAPRAGGRRIDWLLVGGGLRVLRAGVNATRFDGGAASDHEPVQALLRLPAVAV</sequence>
<proteinExistence type="predicted"/>
<gene>
    <name evidence="2" type="ORF">ABIE21_000872</name>
</gene>
<protein>
    <submittedName>
        <fullName evidence="2">Endonuclease/exonuclease/phosphatase family metal-dependent hydrolase</fullName>
    </submittedName>
</protein>
<evidence type="ECO:0000259" key="1">
    <source>
        <dbReference type="Pfam" id="PF03372"/>
    </source>
</evidence>
<dbReference type="EMBL" id="JBEPSJ010000001">
    <property type="protein sequence ID" value="MET4581382.1"/>
    <property type="molecule type" value="Genomic_DNA"/>
</dbReference>
<keyword evidence="2" id="KW-0540">Nuclease</keyword>